<gene>
    <name evidence="1" type="ORF">BFW87_03545</name>
</gene>
<reference evidence="1 2" key="1">
    <citation type="submission" date="2016-12" db="EMBL/GenBank/DDBJ databases">
        <title>Draft genome sequences of seven strains of Pseudomonas fluorescens that produce 4-formylaminooxyvinylglycine.</title>
        <authorList>
            <person name="Okrent R.A."/>
            <person name="Manning V.A."/>
            <person name="Trippe K.M."/>
        </authorList>
    </citation>
    <scope>NUCLEOTIDE SEQUENCE [LARGE SCALE GENOMIC DNA]</scope>
    <source>
        <strain evidence="1 2">P5A</strain>
    </source>
</reference>
<name>A0A1T2Z543_PSEFL</name>
<comment type="caution">
    <text evidence="1">The sequence shown here is derived from an EMBL/GenBank/DDBJ whole genome shotgun (WGS) entry which is preliminary data.</text>
</comment>
<evidence type="ECO:0000313" key="1">
    <source>
        <dbReference type="EMBL" id="OPA99801.1"/>
    </source>
</evidence>
<dbReference type="EMBL" id="MSDF01000007">
    <property type="protein sequence ID" value="OPA99801.1"/>
    <property type="molecule type" value="Genomic_DNA"/>
</dbReference>
<evidence type="ECO:0000313" key="2">
    <source>
        <dbReference type="Proteomes" id="UP000190965"/>
    </source>
</evidence>
<proteinExistence type="predicted"/>
<dbReference type="AlphaFoldDB" id="A0A1T2Z543"/>
<protein>
    <submittedName>
        <fullName evidence="1">Uncharacterized protein</fullName>
    </submittedName>
</protein>
<dbReference type="Proteomes" id="UP000190965">
    <property type="component" value="Unassembled WGS sequence"/>
</dbReference>
<organism evidence="1 2">
    <name type="scientific">Pseudomonas fluorescens</name>
    <dbReference type="NCBI Taxonomy" id="294"/>
    <lineage>
        <taxon>Bacteria</taxon>
        <taxon>Pseudomonadati</taxon>
        <taxon>Pseudomonadota</taxon>
        <taxon>Gammaproteobacteria</taxon>
        <taxon>Pseudomonadales</taxon>
        <taxon>Pseudomonadaceae</taxon>
        <taxon>Pseudomonas</taxon>
    </lineage>
</organism>
<sequence length="63" mass="7081">MHLDVYLLTITLERIFFGFATDVFQQARGGGFFEIHRTAVMDDALYQRTGDWPSAVPLACTAV</sequence>
<accession>A0A1T2Z543</accession>